<keyword evidence="2" id="KW-1185">Reference proteome</keyword>
<organism evidence="1 2">
    <name type="scientific">Adhaeribacter terrigena</name>
    <dbReference type="NCBI Taxonomy" id="2793070"/>
    <lineage>
        <taxon>Bacteria</taxon>
        <taxon>Pseudomonadati</taxon>
        <taxon>Bacteroidota</taxon>
        <taxon>Cytophagia</taxon>
        <taxon>Cytophagales</taxon>
        <taxon>Hymenobacteraceae</taxon>
        <taxon>Adhaeribacter</taxon>
    </lineage>
</organism>
<dbReference type="RefSeq" id="WP_200507089.1">
    <property type="nucleotide sequence ID" value="NZ_JAEHFX010000008.1"/>
</dbReference>
<accession>A0ABS1C4B3</accession>
<name>A0ABS1C4B3_9BACT</name>
<reference evidence="1 2" key="1">
    <citation type="submission" date="2020-12" db="EMBL/GenBank/DDBJ databases">
        <title>Bacterial novel species Adhaeribacter sp. BT258 isolated from soil.</title>
        <authorList>
            <person name="Jung H.-Y."/>
        </authorList>
    </citation>
    <scope>NUCLEOTIDE SEQUENCE [LARGE SCALE GENOMIC DNA]</scope>
    <source>
        <strain evidence="1 2">BT258</strain>
    </source>
</reference>
<gene>
    <name evidence="1" type="ORF">I5M27_14710</name>
</gene>
<dbReference type="Proteomes" id="UP000644147">
    <property type="component" value="Unassembled WGS sequence"/>
</dbReference>
<dbReference type="EMBL" id="JAEHFX010000008">
    <property type="protein sequence ID" value="MBK0404245.1"/>
    <property type="molecule type" value="Genomic_DNA"/>
</dbReference>
<evidence type="ECO:0000313" key="2">
    <source>
        <dbReference type="Proteomes" id="UP000644147"/>
    </source>
</evidence>
<evidence type="ECO:0000313" key="1">
    <source>
        <dbReference type="EMBL" id="MBK0404245.1"/>
    </source>
</evidence>
<proteinExistence type="predicted"/>
<comment type="caution">
    <text evidence="1">The sequence shown here is derived from an EMBL/GenBank/DDBJ whole genome shotgun (WGS) entry which is preliminary data.</text>
</comment>
<protein>
    <submittedName>
        <fullName evidence="1">Uncharacterized protein</fullName>
    </submittedName>
</protein>
<sequence length="186" mass="21527">MKLAGMEIEKIIAEIKSLKPSIEEVSSSYKEADEDYWNYLLDNFNVNYDLQCNTFSNLIDDLISCTDLDKVDFGGIRFNNEITSLQVENLALKSIASFQENRLAVNTTYDEFFYIDFYDPNDEPIIVREKFNGVNFISAMLYLLELDTNFKFKNQKIDKDALDKLSNLAGGTGYKKFFEIVLSQYE</sequence>